<evidence type="ECO:0000256" key="3">
    <source>
        <dbReference type="RuleBase" id="RU362132"/>
    </source>
</evidence>
<sequence>MSDSTEMKPAKIVVESLINAGVKMVFGIPGAKIDALFNELLDHPEIRLIICRHEQNAAFIAAAIGRLTGMPGVCIATSGPGGTNLVTALATANTEGDPVVALVGSVPRNMSAAKTHQSMHLMEVLSPIAKKTQSVDHQDQVADITLDAFRTAASYPQGVAAIALPLDIMSTFPSNLLAFPTKAFRPPVYGSAPPGLVSQLAARVNAARLPVLLLGMRASDAPTVATIQSLLKKHPIPVLETFQAAGCISRELKHLYFGRLGLFRNQPGDKLLAKSDLVITIGYDPTEYDPPSWNVNGDLRIVHVDIKGCDYTSHYQPELELIGGIGYTLEALTSQLTAKSETASPAVCAAIAAEFSSWKNTSVTAAAAASRVVHPLHFIATLQDLVSDTTVVCCDVGTVYIYMSRYFFCYQPRHFLVSNGQQTLGVALPWAIAASLIQSPGEPSKREKVISMSGDGGFMFTSQELSTAVQQECDITHFIWNDGTYNMVAFQEEAKYGRTSGINLGGVDFVKFAESFGAKGFRVERAQDLQRVVELALAHKGVSIVDIPIDYSHVSELMGNIIGKEFK</sequence>
<comment type="similarity">
    <text evidence="1 3">Belongs to the TPP enzyme family.</text>
</comment>
<dbReference type="InterPro" id="IPR012000">
    <property type="entry name" value="Thiamin_PyroP_enz_cen_dom"/>
</dbReference>
<dbReference type="NCBIfam" id="TIGR02418">
    <property type="entry name" value="acolac_catab"/>
    <property type="match status" value="1"/>
</dbReference>
<dbReference type="GO" id="GO:0000287">
    <property type="term" value="F:magnesium ion binding"/>
    <property type="evidence" value="ECO:0007669"/>
    <property type="project" value="InterPro"/>
</dbReference>
<name>A0A218Z268_9HELO</name>
<dbReference type="InterPro" id="IPR012782">
    <property type="entry name" value="Acetolactate_synth_catblc"/>
</dbReference>
<proteinExistence type="inferred from homology"/>
<dbReference type="FunFam" id="3.40.50.970:FF:000007">
    <property type="entry name" value="Acetolactate synthase"/>
    <property type="match status" value="1"/>
</dbReference>
<feature type="domain" description="Thiamine pyrophosphate enzyme central" evidence="4">
    <location>
        <begin position="198"/>
        <end position="332"/>
    </location>
</feature>
<dbReference type="SUPFAM" id="SSF52467">
    <property type="entry name" value="DHS-like NAD/FAD-binding domain"/>
    <property type="match status" value="1"/>
</dbReference>
<comment type="caution">
    <text evidence="7">The sequence shown here is derived from an EMBL/GenBank/DDBJ whole genome shotgun (WGS) entry which is preliminary data.</text>
</comment>
<dbReference type="OrthoDB" id="10006023at2759"/>
<dbReference type="InterPro" id="IPR012001">
    <property type="entry name" value="Thiamin_PyroP_enz_TPP-bd_dom"/>
</dbReference>
<dbReference type="PANTHER" id="PTHR18968">
    <property type="entry name" value="THIAMINE PYROPHOSPHATE ENZYMES"/>
    <property type="match status" value="1"/>
</dbReference>
<keyword evidence="8" id="KW-1185">Reference proteome</keyword>
<dbReference type="InterPro" id="IPR045229">
    <property type="entry name" value="TPP_enz"/>
</dbReference>
<dbReference type="GO" id="GO:0050660">
    <property type="term" value="F:flavin adenine dinucleotide binding"/>
    <property type="evidence" value="ECO:0007669"/>
    <property type="project" value="TreeGrafter"/>
</dbReference>
<dbReference type="Pfam" id="PF02775">
    <property type="entry name" value="TPP_enzyme_C"/>
    <property type="match status" value="1"/>
</dbReference>
<dbReference type="InParanoid" id="A0A218Z268"/>
<dbReference type="CDD" id="cd07035">
    <property type="entry name" value="TPP_PYR_POX_like"/>
    <property type="match status" value="1"/>
</dbReference>
<dbReference type="EMBL" id="MZNU01000258">
    <property type="protein sequence ID" value="OWP01832.1"/>
    <property type="molecule type" value="Genomic_DNA"/>
</dbReference>
<evidence type="ECO:0000256" key="1">
    <source>
        <dbReference type="ARBA" id="ARBA00007812"/>
    </source>
</evidence>
<evidence type="ECO:0000313" key="7">
    <source>
        <dbReference type="EMBL" id="OWP01832.1"/>
    </source>
</evidence>
<dbReference type="InterPro" id="IPR029061">
    <property type="entry name" value="THDP-binding"/>
</dbReference>
<keyword evidence="2 3" id="KW-0786">Thiamine pyrophosphate</keyword>
<evidence type="ECO:0000256" key="2">
    <source>
        <dbReference type="ARBA" id="ARBA00023052"/>
    </source>
</evidence>
<dbReference type="Pfam" id="PF00205">
    <property type="entry name" value="TPP_enzyme_M"/>
    <property type="match status" value="1"/>
</dbReference>
<dbReference type="GO" id="GO:0009099">
    <property type="term" value="P:L-valine biosynthetic process"/>
    <property type="evidence" value="ECO:0007669"/>
    <property type="project" value="TreeGrafter"/>
</dbReference>
<dbReference type="GO" id="GO:0030976">
    <property type="term" value="F:thiamine pyrophosphate binding"/>
    <property type="evidence" value="ECO:0007669"/>
    <property type="project" value="InterPro"/>
</dbReference>
<gene>
    <name evidence="7" type="ORF">B2J93_526</name>
</gene>
<dbReference type="SUPFAM" id="SSF52518">
    <property type="entry name" value="Thiamin diphosphate-binding fold (THDP-binding)"/>
    <property type="match status" value="2"/>
</dbReference>
<dbReference type="GO" id="GO:0034077">
    <property type="term" value="P:butanediol metabolic process"/>
    <property type="evidence" value="ECO:0007669"/>
    <property type="project" value="InterPro"/>
</dbReference>
<reference evidence="7 8" key="1">
    <citation type="submission" date="2017-04" db="EMBL/GenBank/DDBJ databases">
        <title>Draft genome sequence of Marssonina coronaria NL1: causal agent of apple blotch.</title>
        <authorList>
            <person name="Cheng Q."/>
        </authorList>
    </citation>
    <scope>NUCLEOTIDE SEQUENCE [LARGE SCALE GENOMIC DNA]</scope>
    <source>
        <strain evidence="7 8">NL1</strain>
    </source>
</reference>
<dbReference type="PANTHER" id="PTHR18968:SF129">
    <property type="entry name" value="ACETOLACTATE SYNTHASE"/>
    <property type="match status" value="1"/>
</dbReference>
<dbReference type="Pfam" id="PF02776">
    <property type="entry name" value="TPP_enzyme_N"/>
    <property type="match status" value="1"/>
</dbReference>
<dbReference type="AlphaFoldDB" id="A0A218Z268"/>
<feature type="domain" description="Thiamine pyrophosphate enzyme N-terminal TPP-binding" evidence="6">
    <location>
        <begin position="7"/>
        <end position="119"/>
    </location>
</feature>
<evidence type="ECO:0000259" key="6">
    <source>
        <dbReference type="Pfam" id="PF02776"/>
    </source>
</evidence>
<dbReference type="Proteomes" id="UP000242519">
    <property type="component" value="Unassembled WGS sequence"/>
</dbReference>
<dbReference type="GO" id="GO:0005948">
    <property type="term" value="C:acetolactate synthase complex"/>
    <property type="evidence" value="ECO:0007669"/>
    <property type="project" value="TreeGrafter"/>
</dbReference>
<feature type="domain" description="Thiamine pyrophosphate enzyme TPP-binding" evidence="5">
    <location>
        <begin position="395"/>
        <end position="547"/>
    </location>
</feature>
<evidence type="ECO:0000313" key="8">
    <source>
        <dbReference type="Proteomes" id="UP000242519"/>
    </source>
</evidence>
<dbReference type="GO" id="GO:0009097">
    <property type="term" value="P:isoleucine biosynthetic process"/>
    <property type="evidence" value="ECO:0007669"/>
    <property type="project" value="TreeGrafter"/>
</dbReference>
<protein>
    <submittedName>
        <fullName evidence="7">Acetolactate synthase</fullName>
    </submittedName>
</protein>
<dbReference type="InterPro" id="IPR029035">
    <property type="entry name" value="DHS-like_NAD/FAD-binding_dom"/>
</dbReference>
<dbReference type="GO" id="GO:0003984">
    <property type="term" value="F:acetolactate synthase activity"/>
    <property type="evidence" value="ECO:0007669"/>
    <property type="project" value="InterPro"/>
</dbReference>
<dbReference type="InterPro" id="IPR011766">
    <property type="entry name" value="TPP_enzyme_TPP-bd"/>
</dbReference>
<evidence type="ECO:0000259" key="4">
    <source>
        <dbReference type="Pfam" id="PF00205"/>
    </source>
</evidence>
<dbReference type="STRING" id="503106.A0A218Z268"/>
<dbReference type="Gene3D" id="3.40.50.970">
    <property type="match status" value="2"/>
</dbReference>
<organism evidence="7 8">
    <name type="scientific">Diplocarpon coronariae</name>
    <dbReference type="NCBI Taxonomy" id="2795749"/>
    <lineage>
        <taxon>Eukaryota</taxon>
        <taxon>Fungi</taxon>
        <taxon>Dikarya</taxon>
        <taxon>Ascomycota</taxon>
        <taxon>Pezizomycotina</taxon>
        <taxon>Leotiomycetes</taxon>
        <taxon>Helotiales</taxon>
        <taxon>Drepanopezizaceae</taxon>
        <taxon>Diplocarpon</taxon>
    </lineage>
</organism>
<dbReference type="Gene3D" id="3.40.50.1220">
    <property type="entry name" value="TPP-binding domain"/>
    <property type="match status" value="1"/>
</dbReference>
<evidence type="ECO:0000259" key="5">
    <source>
        <dbReference type="Pfam" id="PF02775"/>
    </source>
</evidence>
<accession>A0A218Z268</accession>
<dbReference type="NCBIfam" id="NF006378">
    <property type="entry name" value="PRK08617.1"/>
    <property type="match status" value="1"/>
</dbReference>